<comment type="cofactor">
    <cofactor evidence="1">
        <name>heme</name>
        <dbReference type="ChEBI" id="CHEBI:30413"/>
    </cofactor>
</comment>
<dbReference type="PRINTS" id="PR00385">
    <property type="entry name" value="P450"/>
</dbReference>
<organism evidence="9 10">
    <name type="scientific">Podospora pseudocomata</name>
    <dbReference type="NCBI Taxonomy" id="2093779"/>
    <lineage>
        <taxon>Eukaryota</taxon>
        <taxon>Fungi</taxon>
        <taxon>Dikarya</taxon>
        <taxon>Ascomycota</taxon>
        <taxon>Pezizomycotina</taxon>
        <taxon>Sordariomycetes</taxon>
        <taxon>Sordariomycetidae</taxon>
        <taxon>Sordariales</taxon>
        <taxon>Podosporaceae</taxon>
        <taxon>Podospora</taxon>
    </lineage>
</organism>
<dbReference type="Pfam" id="PF00067">
    <property type="entry name" value="p450"/>
    <property type="match status" value="1"/>
</dbReference>
<evidence type="ECO:0000256" key="6">
    <source>
        <dbReference type="ARBA" id="ARBA00023004"/>
    </source>
</evidence>
<dbReference type="GeneID" id="87911603"/>
<dbReference type="RefSeq" id="XP_062740833.1">
    <property type="nucleotide sequence ID" value="XM_062891696.1"/>
</dbReference>
<dbReference type="InterPro" id="IPR050121">
    <property type="entry name" value="Cytochrome_P450_monoxygenase"/>
</dbReference>
<evidence type="ECO:0000256" key="5">
    <source>
        <dbReference type="ARBA" id="ARBA00023002"/>
    </source>
</evidence>
<proteinExistence type="inferred from homology"/>
<evidence type="ECO:0008006" key="11">
    <source>
        <dbReference type="Google" id="ProtNLM"/>
    </source>
</evidence>
<comment type="caution">
    <text evidence="9">The sequence shown here is derived from an EMBL/GenBank/DDBJ whole genome shotgun (WGS) entry which is preliminary data.</text>
</comment>
<evidence type="ECO:0000313" key="9">
    <source>
        <dbReference type="EMBL" id="KAK4651858.1"/>
    </source>
</evidence>
<dbReference type="Gene3D" id="1.10.630.10">
    <property type="entry name" value="Cytochrome P450"/>
    <property type="match status" value="1"/>
</dbReference>
<dbReference type="SUPFAM" id="SSF48264">
    <property type="entry name" value="Cytochrome P450"/>
    <property type="match status" value="1"/>
</dbReference>
<keyword evidence="3" id="KW-0349">Heme</keyword>
<keyword evidence="7" id="KW-0503">Monooxygenase</keyword>
<sequence length="513" mass="57859">MDFFDDLINLNFDLDPTTALTLAAGSFAVWYITTAFISWYRYRHLPGPFVAKFSYIWQVYTIATGRVKENYINLREYGPLVLTAPGTVVTSDPEIFRRANGARSKYDRSPWYAAGKFKHDTTNMGTLIDTPEHDAIKSKTAGPYAGREAEGGLESVVDAQLVRLVDLIKRKYVSRNGELVQTDFSKISRFFTLDVISKLLFGTPWGHLDEGIDVLGWCVAMDDRLVLMFLMMELPALRYLFGGSYGLLRWFGPQPGDKFGLGVVMGYVNKLIGEHFTDKDLKQKDMMSGFIRNGLSEMECQGEALLVILAGSDTSAGTIRSTILYLMSNPQAYGRFKREIKEALQQGKVSSPITNEEALKLPYLQAIITEASRIGTPLTFGHYKVVPKGGDTVNGMYLPAGTEIGHNALSLTHNKEIFGEDADIFRPERFLEADPERKARMLKALDMLFGSGRWTCAGKNLALMELNKIFFELLRHFDFQIVNVQNPVKERAYLTKLHEDMFVRITETDWSTI</sequence>
<keyword evidence="8" id="KW-0812">Transmembrane</keyword>
<dbReference type="InterPro" id="IPR001128">
    <property type="entry name" value="Cyt_P450"/>
</dbReference>
<keyword evidence="8" id="KW-0472">Membrane</keyword>
<evidence type="ECO:0000256" key="8">
    <source>
        <dbReference type="SAM" id="Phobius"/>
    </source>
</evidence>
<dbReference type="InterPro" id="IPR002401">
    <property type="entry name" value="Cyt_P450_E_grp-I"/>
</dbReference>
<keyword evidence="4" id="KW-0479">Metal-binding</keyword>
<evidence type="ECO:0000256" key="1">
    <source>
        <dbReference type="ARBA" id="ARBA00001971"/>
    </source>
</evidence>
<keyword evidence="5" id="KW-0560">Oxidoreductase</keyword>
<dbReference type="PANTHER" id="PTHR24305:SF77">
    <property type="entry name" value="CYTOCHROME P450 MONOOXYGENASE"/>
    <property type="match status" value="1"/>
</dbReference>
<evidence type="ECO:0000256" key="2">
    <source>
        <dbReference type="ARBA" id="ARBA00010617"/>
    </source>
</evidence>
<name>A0ABR0G821_9PEZI</name>
<evidence type="ECO:0000256" key="4">
    <source>
        <dbReference type="ARBA" id="ARBA00022723"/>
    </source>
</evidence>
<comment type="similarity">
    <text evidence="2">Belongs to the cytochrome P450 family.</text>
</comment>
<protein>
    <recommendedName>
        <fullName evidence="11">Cytochrome P450 E-class, group I</fullName>
    </recommendedName>
</protein>
<dbReference type="CDD" id="cd11060">
    <property type="entry name" value="CYP57A1-like"/>
    <property type="match status" value="1"/>
</dbReference>
<keyword evidence="8" id="KW-1133">Transmembrane helix</keyword>
<gene>
    <name evidence="9" type="ORF">QC762_600010</name>
</gene>
<accession>A0ABR0G821</accession>
<dbReference type="EMBL" id="JAFFHA010000008">
    <property type="protein sequence ID" value="KAK4651858.1"/>
    <property type="molecule type" value="Genomic_DNA"/>
</dbReference>
<dbReference type="PRINTS" id="PR00463">
    <property type="entry name" value="EP450I"/>
</dbReference>
<keyword evidence="6" id="KW-0408">Iron</keyword>
<dbReference type="PANTHER" id="PTHR24305">
    <property type="entry name" value="CYTOCHROME P450"/>
    <property type="match status" value="1"/>
</dbReference>
<dbReference type="InterPro" id="IPR036396">
    <property type="entry name" value="Cyt_P450_sf"/>
</dbReference>
<reference evidence="9 10" key="1">
    <citation type="journal article" date="2023" name="bioRxiv">
        <title>High-quality genome assemblies of four members of thePodospora anserinaspecies complex.</title>
        <authorList>
            <person name="Ament-Velasquez S.L."/>
            <person name="Vogan A.A."/>
            <person name="Wallerman O."/>
            <person name="Hartmann F."/>
            <person name="Gautier V."/>
            <person name="Silar P."/>
            <person name="Giraud T."/>
            <person name="Johannesson H."/>
        </authorList>
    </citation>
    <scope>NUCLEOTIDE SEQUENCE [LARGE SCALE GENOMIC DNA]</scope>
    <source>
        <strain evidence="9 10">CBS 415.72m</strain>
    </source>
</reference>
<dbReference type="Proteomes" id="UP001323405">
    <property type="component" value="Unassembled WGS sequence"/>
</dbReference>
<evidence type="ECO:0000256" key="3">
    <source>
        <dbReference type="ARBA" id="ARBA00022617"/>
    </source>
</evidence>
<keyword evidence="10" id="KW-1185">Reference proteome</keyword>
<evidence type="ECO:0000313" key="10">
    <source>
        <dbReference type="Proteomes" id="UP001323405"/>
    </source>
</evidence>
<evidence type="ECO:0000256" key="7">
    <source>
        <dbReference type="ARBA" id="ARBA00023033"/>
    </source>
</evidence>
<feature type="transmembrane region" description="Helical" evidence="8">
    <location>
        <begin position="20"/>
        <end position="40"/>
    </location>
</feature>